<dbReference type="InterPro" id="IPR003265">
    <property type="entry name" value="HhH-GPD_domain"/>
</dbReference>
<dbReference type="Pfam" id="PF00730">
    <property type="entry name" value="HhH-GPD"/>
    <property type="match status" value="1"/>
</dbReference>
<keyword evidence="5" id="KW-0234">DNA repair</keyword>
<dbReference type="GO" id="GO:0005737">
    <property type="term" value="C:cytoplasm"/>
    <property type="evidence" value="ECO:0007669"/>
    <property type="project" value="TreeGrafter"/>
</dbReference>
<reference evidence="7 8" key="1">
    <citation type="journal article" date="2015" name="Nature">
        <title>rRNA introns, odd ribosomes, and small enigmatic genomes across a large radiation of phyla.</title>
        <authorList>
            <person name="Brown C.T."/>
            <person name="Hug L.A."/>
            <person name="Thomas B.C."/>
            <person name="Sharon I."/>
            <person name="Castelle C.J."/>
            <person name="Singh A."/>
            <person name="Wilkins M.J."/>
            <person name="Williams K.H."/>
            <person name="Banfield J.F."/>
        </authorList>
    </citation>
    <scope>NUCLEOTIDE SEQUENCE [LARGE SCALE GENOMIC DNA]</scope>
</reference>
<dbReference type="PANTHER" id="PTHR43003:SF5">
    <property type="entry name" value="DNA-3-METHYLADENINE GLYCOSYLASE"/>
    <property type="match status" value="1"/>
</dbReference>
<accession>A0A0G0EU45</accession>
<feature type="domain" description="HhH-GPD" evidence="6">
    <location>
        <begin position="43"/>
        <end position="195"/>
    </location>
</feature>
<dbReference type="CDD" id="cd00056">
    <property type="entry name" value="ENDO3c"/>
    <property type="match status" value="1"/>
</dbReference>
<dbReference type="SMART" id="SM00478">
    <property type="entry name" value="ENDO3c"/>
    <property type="match status" value="1"/>
</dbReference>
<evidence type="ECO:0000256" key="5">
    <source>
        <dbReference type="ARBA" id="ARBA00023204"/>
    </source>
</evidence>
<dbReference type="GO" id="GO:0006285">
    <property type="term" value="P:base-excision repair, AP site formation"/>
    <property type="evidence" value="ECO:0007669"/>
    <property type="project" value="TreeGrafter"/>
</dbReference>
<comment type="similarity">
    <text evidence="2">Belongs to the alkylbase DNA glycosidase AlkA family.</text>
</comment>
<evidence type="ECO:0000259" key="6">
    <source>
        <dbReference type="SMART" id="SM00478"/>
    </source>
</evidence>
<name>A0A0G0EU45_9BACT</name>
<dbReference type="EMBL" id="LBSA01000005">
    <property type="protein sequence ID" value="KKQ10433.1"/>
    <property type="molecule type" value="Genomic_DNA"/>
</dbReference>
<evidence type="ECO:0000313" key="7">
    <source>
        <dbReference type="EMBL" id="KKQ10433.1"/>
    </source>
</evidence>
<evidence type="ECO:0000256" key="2">
    <source>
        <dbReference type="ARBA" id="ARBA00010817"/>
    </source>
</evidence>
<dbReference type="GO" id="GO:0032131">
    <property type="term" value="F:alkylated DNA binding"/>
    <property type="evidence" value="ECO:0007669"/>
    <property type="project" value="TreeGrafter"/>
</dbReference>
<dbReference type="GO" id="GO:0043916">
    <property type="term" value="F:DNA-7-methylguanine glycosylase activity"/>
    <property type="evidence" value="ECO:0007669"/>
    <property type="project" value="TreeGrafter"/>
</dbReference>
<comment type="caution">
    <text evidence="7">The sequence shown here is derived from an EMBL/GenBank/DDBJ whole genome shotgun (WGS) entry which is preliminary data.</text>
</comment>
<evidence type="ECO:0000256" key="1">
    <source>
        <dbReference type="ARBA" id="ARBA00000086"/>
    </source>
</evidence>
<dbReference type="Proteomes" id="UP000034492">
    <property type="component" value="Unassembled WGS sequence"/>
</dbReference>
<gene>
    <name evidence="7" type="ORF">US19_C0005G0045</name>
</gene>
<dbReference type="GO" id="GO:0006307">
    <property type="term" value="P:DNA alkylation repair"/>
    <property type="evidence" value="ECO:0007669"/>
    <property type="project" value="TreeGrafter"/>
</dbReference>
<dbReference type="GO" id="GO:0032993">
    <property type="term" value="C:protein-DNA complex"/>
    <property type="evidence" value="ECO:0007669"/>
    <property type="project" value="TreeGrafter"/>
</dbReference>
<evidence type="ECO:0000313" key="8">
    <source>
        <dbReference type="Proteomes" id="UP000034492"/>
    </source>
</evidence>
<dbReference type="InterPro" id="IPR011257">
    <property type="entry name" value="DNA_glycosylase"/>
</dbReference>
<dbReference type="FunFam" id="1.10.340.30:FF:000004">
    <property type="entry name" value="DNA-3-methyladenine glycosylase II"/>
    <property type="match status" value="1"/>
</dbReference>
<evidence type="ECO:0000256" key="4">
    <source>
        <dbReference type="ARBA" id="ARBA00022763"/>
    </source>
</evidence>
<dbReference type="SUPFAM" id="SSF48150">
    <property type="entry name" value="DNA-glycosylase"/>
    <property type="match status" value="1"/>
</dbReference>
<dbReference type="InterPro" id="IPR051912">
    <property type="entry name" value="Alkylbase_DNA_Glycosylase/TA"/>
</dbReference>
<dbReference type="Gene3D" id="1.10.1670.40">
    <property type="match status" value="1"/>
</dbReference>
<keyword evidence="4" id="KW-0227">DNA damage</keyword>
<sequence length="198" mass="23215">MSTKIILYFEKSDPVIYSLIEEYGLIEVVASKTYFINLCRSIINQQISNKAGRAVFERFINLFPNKIPTPEKLLKIKDEKLRSVGMSKIKVSYLKDLSKRIIKKELLLEKIEVMEDTEVIEQLIRVKGIGVWTAEMFLMFSLGREDIFSHGDIGLRNAIKKLYFLENPSRKEIEKIVENWSPYKTYVCKLLWRSLNNQ</sequence>
<proteinExistence type="inferred from homology"/>
<evidence type="ECO:0000256" key="3">
    <source>
        <dbReference type="ARBA" id="ARBA00012000"/>
    </source>
</evidence>
<dbReference type="AlphaFoldDB" id="A0A0G0EU45"/>
<dbReference type="EC" id="3.2.2.21" evidence="3"/>
<dbReference type="Gene3D" id="1.10.340.30">
    <property type="entry name" value="Hypothetical protein, domain 2"/>
    <property type="match status" value="1"/>
</dbReference>
<organism evidence="7 8">
    <name type="scientific">Candidatus Daviesbacteria bacterium GW2011_GWB1_36_5</name>
    <dbReference type="NCBI Taxonomy" id="1618426"/>
    <lineage>
        <taxon>Bacteria</taxon>
        <taxon>Candidatus Daviesiibacteriota</taxon>
    </lineage>
</organism>
<protein>
    <recommendedName>
        <fullName evidence="3">DNA-3-methyladenine glycosylase II</fullName>
        <ecNumber evidence="3">3.2.2.21</ecNumber>
    </recommendedName>
</protein>
<comment type="catalytic activity">
    <reaction evidence="1">
        <text>Hydrolysis of alkylated DNA, releasing 3-methyladenine, 3-methylguanine, 7-methylguanine and 7-methyladenine.</text>
        <dbReference type="EC" id="3.2.2.21"/>
    </reaction>
</comment>
<dbReference type="GO" id="GO:0008725">
    <property type="term" value="F:DNA-3-methyladenine glycosylase activity"/>
    <property type="evidence" value="ECO:0007669"/>
    <property type="project" value="TreeGrafter"/>
</dbReference>
<dbReference type="PANTHER" id="PTHR43003">
    <property type="entry name" value="DNA-3-METHYLADENINE GLYCOSYLASE"/>
    <property type="match status" value="1"/>
</dbReference>